<dbReference type="Gene3D" id="1.10.260.40">
    <property type="entry name" value="lambda repressor-like DNA-binding domains"/>
    <property type="match status" value="1"/>
</dbReference>
<dbReference type="PROSITE" id="PS50943">
    <property type="entry name" value="HTH_CROC1"/>
    <property type="match status" value="1"/>
</dbReference>
<keyword evidence="3" id="KW-1185">Reference proteome</keyword>
<reference evidence="3" key="1">
    <citation type="journal article" date="2019" name="Int. J. Syst. Evol. Microbiol.">
        <title>The Global Catalogue of Microorganisms (GCM) 10K type strain sequencing project: providing services to taxonomists for standard genome sequencing and annotation.</title>
        <authorList>
            <consortium name="The Broad Institute Genomics Platform"/>
            <consortium name="The Broad Institute Genome Sequencing Center for Infectious Disease"/>
            <person name="Wu L."/>
            <person name="Ma J."/>
        </authorList>
    </citation>
    <scope>NUCLEOTIDE SEQUENCE [LARGE SCALE GENOMIC DNA]</scope>
    <source>
        <strain evidence="3">CGMCC 4.7426</strain>
    </source>
</reference>
<dbReference type="InterPro" id="IPR010982">
    <property type="entry name" value="Lambda_DNA-bd_dom_sf"/>
</dbReference>
<dbReference type="Proteomes" id="UP001595989">
    <property type="component" value="Unassembled WGS sequence"/>
</dbReference>
<gene>
    <name evidence="2" type="ORF">ACFO3D_02330</name>
</gene>
<comment type="caution">
    <text evidence="2">The sequence shown here is derived from an EMBL/GenBank/DDBJ whole genome shotgun (WGS) entry which is preliminary data.</text>
</comment>
<evidence type="ECO:0000313" key="2">
    <source>
        <dbReference type="EMBL" id="MFC4557046.1"/>
    </source>
</evidence>
<name>A0ABV9DF94_9BACI</name>
<proteinExistence type="predicted"/>
<evidence type="ECO:0000259" key="1">
    <source>
        <dbReference type="PROSITE" id="PS50943"/>
    </source>
</evidence>
<dbReference type="EMBL" id="JBHSFU010000003">
    <property type="protein sequence ID" value="MFC4557046.1"/>
    <property type="molecule type" value="Genomic_DNA"/>
</dbReference>
<protein>
    <recommendedName>
        <fullName evidence="1">HTH cro/C1-type domain-containing protein</fullName>
    </recommendedName>
</protein>
<sequence>MKSNPSLQFVVKIAGTLDCSLEYLLDNEQTDEKTQEIDDLRKEWTDLEDE</sequence>
<evidence type="ECO:0000313" key="3">
    <source>
        <dbReference type="Proteomes" id="UP001595989"/>
    </source>
</evidence>
<dbReference type="RefSeq" id="WP_390292985.1">
    <property type="nucleotide sequence ID" value="NZ_JBHSFU010000003.1"/>
</dbReference>
<feature type="domain" description="HTH cro/C1-type" evidence="1">
    <location>
        <begin position="2"/>
        <end position="24"/>
    </location>
</feature>
<accession>A0ABV9DF94</accession>
<organism evidence="2 3">
    <name type="scientific">Virgibacillus kekensis</name>
    <dbReference type="NCBI Taxonomy" id="202261"/>
    <lineage>
        <taxon>Bacteria</taxon>
        <taxon>Bacillati</taxon>
        <taxon>Bacillota</taxon>
        <taxon>Bacilli</taxon>
        <taxon>Bacillales</taxon>
        <taxon>Bacillaceae</taxon>
        <taxon>Virgibacillus</taxon>
    </lineage>
</organism>
<dbReference type="InterPro" id="IPR001387">
    <property type="entry name" value="Cro/C1-type_HTH"/>
</dbReference>